<sequence length="781" mass="85574">MFGPTEGDCSEEEIDFDESPEQSNTVTKEVGASSIVTEKSETALAAVPNRGAINYNDDWIVDSGCSNHMTGDKKKLSNLSTYKGDRVVVTANNSKLPITHIGKTVINPRFSPSEVKLQDVHHVPGMKKNLLSVSQLTSSGNYVVFGPKDVKVYQSLKPVGTPIMEGRRLESINVMSAESAYVDKTRKNETADLWHARLGHVSYHKLKIMMKKAMLKDLPQLDVREDVICAGCQYGKAHQLPLPQAKLGFVSPYEKLWSTPPTVSHFRVFGCVCYVFVPDHLRSKFDKKAIRCIFVGYSGERKGWKCCNPTTGRCYTSRNVVFDEASSWWSPQKVELPNSGDLEDLLQEKLGEIKEGEESLDSLKESTPTIGDSEQEPRSSGTPEKSMSPWQTGVHPSSPEGVRPSQQEGEGGKRVKGGGGKSVKGGGGSKSCGFQAIYNFGDANSDTGGRSATIGENPSPYGETFFGKPSGRASDGRLIIDFVAEKLGLPYLSPYLDSVGANFSHGANFAVSGSSINPGGNSPFNLDLQISQFTHFKSRVAALYKQLSKKGQESRLWKSTLPRPEDFSKALYTVDIGQNDIALVVQETNTTDKKLQASIPNVLEKFSQAIQRLYKAGARIFWVHNTGPAGCLPFTVFYDDSKPRKLDKYGCIKGENEVAKEFNKQLKSMVSKLRKKLVHSAFTYVDVYSAKYSLISNAKKSGFGDPIKFCCGSYGKYQVDCGKTKTVKGKVYGKVCANPSKYIYWDGVHYSEAANKLVANLIVNGSLSDPCVSVVDACRSP</sequence>
<gene>
    <name evidence="1" type="ORF">Vadar_007626</name>
</gene>
<keyword evidence="2" id="KW-1185">Reference proteome</keyword>
<reference evidence="1 2" key="1">
    <citation type="journal article" date="2021" name="Hortic Res">
        <title>High-quality reference genome and annotation aids understanding of berry development for evergreen blueberry (Vaccinium darrowii).</title>
        <authorList>
            <person name="Yu J."/>
            <person name="Hulse-Kemp A.M."/>
            <person name="Babiker E."/>
            <person name="Staton M."/>
        </authorList>
    </citation>
    <scope>NUCLEOTIDE SEQUENCE [LARGE SCALE GENOMIC DNA]</scope>
    <source>
        <strain evidence="2">cv. NJ 8807/NJ 8810</strain>
        <tissue evidence="1">Young leaf</tissue>
    </source>
</reference>
<name>A0ACB7YDM3_9ERIC</name>
<evidence type="ECO:0000313" key="1">
    <source>
        <dbReference type="EMBL" id="KAH7851124.1"/>
    </source>
</evidence>
<dbReference type="EMBL" id="CM037158">
    <property type="protein sequence ID" value="KAH7851124.1"/>
    <property type="molecule type" value="Genomic_DNA"/>
</dbReference>
<accession>A0ACB7YDM3</accession>
<organism evidence="1 2">
    <name type="scientific">Vaccinium darrowii</name>
    <dbReference type="NCBI Taxonomy" id="229202"/>
    <lineage>
        <taxon>Eukaryota</taxon>
        <taxon>Viridiplantae</taxon>
        <taxon>Streptophyta</taxon>
        <taxon>Embryophyta</taxon>
        <taxon>Tracheophyta</taxon>
        <taxon>Spermatophyta</taxon>
        <taxon>Magnoliopsida</taxon>
        <taxon>eudicotyledons</taxon>
        <taxon>Gunneridae</taxon>
        <taxon>Pentapetalae</taxon>
        <taxon>asterids</taxon>
        <taxon>Ericales</taxon>
        <taxon>Ericaceae</taxon>
        <taxon>Vaccinioideae</taxon>
        <taxon>Vaccinieae</taxon>
        <taxon>Vaccinium</taxon>
    </lineage>
</organism>
<dbReference type="Proteomes" id="UP000828048">
    <property type="component" value="Chromosome 8"/>
</dbReference>
<protein>
    <submittedName>
        <fullName evidence="1">Uncharacterized protein</fullName>
    </submittedName>
</protein>
<evidence type="ECO:0000313" key="2">
    <source>
        <dbReference type="Proteomes" id="UP000828048"/>
    </source>
</evidence>
<comment type="caution">
    <text evidence="1">The sequence shown here is derived from an EMBL/GenBank/DDBJ whole genome shotgun (WGS) entry which is preliminary data.</text>
</comment>
<proteinExistence type="predicted"/>